<feature type="transmembrane region" description="Helical" evidence="2">
    <location>
        <begin position="32"/>
        <end position="52"/>
    </location>
</feature>
<keyword evidence="2" id="KW-0472">Membrane</keyword>
<dbReference type="AlphaFoldDB" id="A0AAE1NRB9"/>
<comment type="caution">
    <text evidence="3">The sequence shown here is derived from an EMBL/GenBank/DDBJ whole genome shotgun (WGS) entry which is preliminary data.</text>
</comment>
<feature type="transmembrane region" description="Helical" evidence="2">
    <location>
        <begin position="326"/>
        <end position="347"/>
    </location>
</feature>
<evidence type="ECO:0000256" key="1">
    <source>
        <dbReference type="SAM" id="MobiDB-lite"/>
    </source>
</evidence>
<dbReference type="Proteomes" id="UP001292094">
    <property type="component" value="Unassembled WGS sequence"/>
</dbReference>
<feature type="compositionally biased region" description="Basic and acidic residues" evidence="1">
    <location>
        <begin position="135"/>
        <end position="151"/>
    </location>
</feature>
<feature type="transmembrane region" description="Helical" evidence="2">
    <location>
        <begin position="6"/>
        <end position="25"/>
    </location>
</feature>
<evidence type="ECO:0000313" key="3">
    <source>
        <dbReference type="EMBL" id="KAK4294116.1"/>
    </source>
</evidence>
<feature type="region of interest" description="Disordered" evidence="1">
    <location>
        <begin position="123"/>
        <end position="151"/>
    </location>
</feature>
<protein>
    <submittedName>
        <fullName evidence="3">Uncharacterized protein</fullName>
    </submittedName>
</protein>
<organism evidence="3 4">
    <name type="scientific">Petrolisthes manimaculis</name>
    <dbReference type="NCBI Taxonomy" id="1843537"/>
    <lineage>
        <taxon>Eukaryota</taxon>
        <taxon>Metazoa</taxon>
        <taxon>Ecdysozoa</taxon>
        <taxon>Arthropoda</taxon>
        <taxon>Crustacea</taxon>
        <taxon>Multicrustacea</taxon>
        <taxon>Malacostraca</taxon>
        <taxon>Eumalacostraca</taxon>
        <taxon>Eucarida</taxon>
        <taxon>Decapoda</taxon>
        <taxon>Pleocyemata</taxon>
        <taxon>Anomura</taxon>
        <taxon>Galatheoidea</taxon>
        <taxon>Porcellanidae</taxon>
        <taxon>Petrolisthes</taxon>
    </lineage>
</organism>
<keyword evidence="2" id="KW-1133">Transmembrane helix</keyword>
<keyword evidence="2" id="KW-0812">Transmembrane</keyword>
<accession>A0AAE1NRB9</accession>
<keyword evidence="4" id="KW-1185">Reference proteome</keyword>
<feature type="region of interest" description="Disordered" evidence="1">
    <location>
        <begin position="369"/>
        <end position="422"/>
    </location>
</feature>
<dbReference type="EMBL" id="JAWZYT010004362">
    <property type="protein sequence ID" value="KAK4294116.1"/>
    <property type="molecule type" value="Genomic_DNA"/>
</dbReference>
<name>A0AAE1NRB9_9EUCA</name>
<evidence type="ECO:0000313" key="4">
    <source>
        <dbReference type="Proteomes" id="UP001292094"/>
    </source>
</evidence>
<feature type="compositionally biased region" description="Basic and acidic residues" evidence="1">
    <location>
        <begin position="370"/>
        <end position="422"/>
    </location>
</feature>
<reference evidence="3" key="1">
    <citation type="submission" date="2023-11" db="EMBL/GenBank/DDBJ databases">
        <title>Genome assemblies of two species of porcelain crab, Petrolisthes cinctipes and Petrolisthes manimaculis (Anomura: Porcellanidae).</title>
        <authorList>
            <person name="Angst P."/>
        </authorList>
    </citation>
    <scope>NUCLEOTIDE SEQUENCE</scope>
    <source>
        <strain evidence="3">PB745_02</strain>
        <tissue evidence="3">Gill</tissue>
    </source>
</reference>
<proteinExistence type="predicted"/>
<sequence length="522" mass="60148">MIVKLVHIVIVVCYALVIDVNSTAFQISLKTLPSVVVVVVMVGVILGVAAGLPHSLTDHPSPYAYYYQNGDIGQNHRYHFDDEGSNGTKHILTNSSYQHYHEENDNDEDDGRLIENFDLHYDPYLSHDPQSDDDNNNHDEDNNNDKFYHNPRLDQQKYDPLQVASHNYDHSKYDTFHNHDDYNHQYNTLDTRGDVSDGYTSTTTTTDNILRNSLMVIYKDLYYRLGGNMQQLSDYLLRRMATEEEEYSPVNHIEEKPSARISANRGGGGGGYITHGYHHHNNNNNNNNHHYKNNKKHNYHGRSDLVCINMYTSHYNKGGNNMCVSVFNGLAVVVVIFLLQLTLSSALSSSCGVLEMMVIMECLIHPTTRPKREQNREKQEENREERNEEKQEQEQNREKQEWNREKQEWNKEEREQKREKQERNRQLLMTLYQNLVGSRSFQMGGGGERGGGGMMMKGRLLNLSWLTEGWRDWWLVGRVNGFLQGSLNRLGSLSLGLPHTTDYSSADGPRRTLCHVAGKLLH</sequence>
<gene>
    <name evidence="3" type="ORF">Pmani_033226</name>
</gene>
<evidence type="ECO:0000256" key="2">
    <source>
        <dbReference type="SAM" id="Phobius"/>
    </source>
</evidence>